<name>A0AAV8XZ03_9CUCU</name>
<reference evidence="1" key="1">
    <citation type="journal article" date="2023" name="Insect Mol. Biol.">
        <title>Genome sequencing provides insights into the evolution of gene families encoding plant cell wall-degrading enzymes in longhorned beetles.</title>
        <authorList>
            <person name="Shin N.R."/>
            <person name="Okamura Y."/>
            <person name="Kirsch R."/>
            <person name="Pauchet Y."/>
        </authorList>
    </citation>
    <scope>NUCLEOTIDE SEQUENCE</scope>
    <source>
        <strain evidence="1">AMC_N1</strain>
    </source>
</reference>
<dbReference type="AlphaFoldDB" id="A0AAV8XZ03"/>
<sequence length="193" mass="22553">MGSPLYIRIQTIECGVAAKRRKSTSEGENQVVCRKCVFDCFLGLESTKTAYRTKRRRSPIRNVALLHDNPRPHTAAITQVKLEEMHWEQLERPPYSLYVSPCDYHSLGPPKKALGRERFENNEKLIKKEQFLHNWLLAQLMMQSSSIIIMEINFNPLQDYVDFMGNVERYKFLRVFVEEKAFQETTITVSLPI</sequence>
<dbReference type="InterPro" id="IPR052709">
    <property type="entry name" value="Transposase-MT_Hybrid"/>
</dbReference>
<proteinExistence type="predicted"/>
<dbReference type="InterPro" id="IPR036397">
    <property type="entry name" value="RNaseH_sf"/>
</dbReference>
<dbReference type="PANTHER" id="PTHR46060:SF1">
    <property type="entry name" value="MARINER MOS1 TRANSPOSASE-LIKE PROTEIN"/>
    <property type="match status" value="1"/>
</dbReference>
<dbReference type="EMBL" id="JAPWTK010000259">
    <property type="protein sequence ID" value="KAJ8944294.1"/>
    <property type="molecule type" value="Genomic_DNA"/>
</dbReference>
<protein>
    <recommendedName>
        <fullName evidence="3">Histone-lysine N-methyltransferase SETMAR</fullName>
    </recommendedName>
</protein>
<keyword evidence="2" id="KW-1185">Reference proteome</keyword>
<dbReference type="Gene3D" id="3.30.420.10">
    <property type="entry name" value="Ribonuclease H-like superfamily/Ribonuclease H"/>
    <property type="match status" value="1"/>
</dbReference>
<dbReference type="Proteomes" id="UP001162162">
    <property type="component" value="Unassembled WGS sequence"/>
</dbReference>
<organism evidence="1 2">
    <name type="scientific">Aromia moschata</name>
    <dbReference type="NCBI Taxonomy" id="1265417"/>
    <lineage>
        <taxon>Eukaryota</taxon>
        <taxon>Metazoa</taxon>
        <taxon>Ecdysozoa</taxon>
        <taxon>Arthropoda</taxon>
        <taxon>Hexapoda</taxon>
        <taxon>Insecta</taxon>
        <taxon>Pterygota</taxon>
        <taxon>Neoptera</taxon>
        <taxon>Endopterygota</taxon>
        <taxon>Coleoptera</taxon>
        <taxon>Polyphaga</taxon>
        <taxon>Cucujiformia</taxon>
        <taxon>Chrysomeloidea</taxon>
        <taxon>Cerambycidae</taxon>
        <taxon>Cerambycinae</taxon>
        <taxon>Callichromatini</taxon>
        <taxon>Aromia</taxon>
    </lineage>
</organism>
<evidence type="ECO:0008006" key="3">
    <source>
        <dbReference type="Google" id="ProtNLM"/>
    </source>
</evidence>
<gene>
    <name evidence="1" type="ORF">NQ318_021223</name>
</gene>
<dbReference type="PANTHER" id="PTHR46060">
    <property type="entry name" value="MARINER MOS1 TRANSPOSASE-LIKE PROTEIN"/>
    <property type="match status" value="1"/>
</dbReference>
<dbReference type="GO" id="GO:0003676">
    <property type="term" value="F:nucleic acid binding"/>
    <property type="evidence" value="ECO:0007669"/>
    <property type="project" value="InterPro"/>
</dbReference>
<accession>A0AAV8XZ03</accession>
<evidence type="ECO:0000313" key="1">
    <source>
        <dbReference type="EMBL" id="KAJ8944294.1"/>
    </source>
</evidence>
<comment type="caution">
    <text evidence="1">The sequence shown here is derived from an EMBL/GenBank/DDBJ whole genome shotgun (WGS) entry which is preliminary data.</text>
</comment>
<evidence type="ECO:0000313" key="2">
    <source>
        <dbReference type="Proteomes" id="UP001162162"/>
    </source>
</evidence>